<dbReference type="PANTHER" id="PTHR38342:SF2">
    <property type="entry name" value="INNER MEMBRANE OR EXPORTED"/>
    <property type="match status" value="1"/>
</dbReference>
<gene>
    <name evidence="3" type="ORF">SAMN05444159_4834</name>
</gene>
<evidence type="ECO:0000313" key="4">
    <source>
        <dbReference type="Proteomes" id="UP000189935"/>
    </source>
</evidence>
<dbReference type="Proteomes" id="UP000189935">
    <property type="component" value="Chromosome I"/>
</dbReference>
<dbReference type="CDD" id="cd14797">
    <property type="entry name" value="DUF302"/>
    <property type="match status" value="1"/>
</dbReference>
<accession>A0A1M6XCX4</accession>
<feature type="signal peptide" evidence="1">
    <location>
        <begin position="1"/>
        <end position="26"/>
    </location>
</feature>
<dbReference type="InterPro" id="IPR005180">
    <property type="entry name" value="DUF302"/>
</dbReference>
<dbReference type="EMBL" id="LT670844">
    <property type="protein sequence ID" value="SHL03758.1"/>
    <property type="molecule type" value="Genomic_DNA"/>
</dbReference>
<name>A0A1M6XCX4_9BRAD</name>
<evidence type="ECO:0000256" key="1">
    <source>
        <dbReference type="SAM" id="SignalP"/>
    </source>
</evidence>
<feature type="chain" id="PRO_5013223526" evidence="1">
    <location>
        <begin position="27"/>
        <end position="162"/>
    </location>
</feature>
<sequence>MSFKKCALASLALSFAICTGPATAHAADDGLITKPSKYSVKETVTRFEAAVKQKEAAGFTVFTEIDHAAAAKKFGLDLRPRTVIVFGNPKLGTPAMVKTPLLAIDVPPKALVWEDDQGKVWLSYNSSDYLYNTIYPRHGAAAPPATAPFAKLLDEISDQATK</sequence>
<evidence type="ECO:0000313" key="3">
    <source>
        <dbReference type="EMBL" id="SHL03758.1"/>
    </source>
</evidence>
<organism evidence="3 4">
    <name type="scientific">Bradyrhizobium lablabi</name>
    <dbReference type="NCBI Taxonomy" id="722472"/>
    <lineage>
        <taxon>Bacteria</taxon>
        <taxon>Pseudomonadati</taxon>
        <taxon>Pseudomonadota</taxon>
        <taxon>Alphaproteobacteria</taxon>
        <taxon>Hyphomicrobiales</taxon>
        <taxon>Nitrobacteraceae</taxon>
        <taxon>Bradyrhizobium</taxon>
    </lineage>
</organism>
<dbReference type="SUPFAM" id="SSF103247">
    <property type="entry name" value="TT1751-like"/>
    <property type="match status" value="1"/>
</dbReference>
<dbReference type="Gene3D" id="3.30.310.70">
    <property type="entry name" value="TT1751-like domain"/>
    <property type="match status" value="1"/>
</dbReference>
<feature type="domain" description="DUF302" evidence="2">
    <location>
        <begin position="65"/>
        <end position="125"/>
    </location>
</feature>
<proteinExistence type="predicted"/>
<protein>
    <submittedName>
        <fullName evidence="3">Uncharacterized conserved protein, DUF302 family</fullName>
    </submittedName>
</protein>
<reference evidence="3 4" key="1">
    <citation type="submission" date="2016-11" db="EMBL/GenBank/DDBJ databases">
        <authorList>
            <person name="Jaros S."/>
            <person name="Januszkiewicz K."/>
            <person name="Wedrychowicz H."/>
        </authorList>
    </citation>
    <scope>NUCLEOTIDE SEQUENCE [LARGE SCALE GENOMIC DNA]</scope>
    <source>
        <strain evidence="3 4">GAS499</strain>
    </source>
</reference>
<evidence type="ECO:0000259" key="2">
    <source>
        <dbReference type="Pfam" id="PF03625"/>
    </source>
</evidence>
<dbReference type="InterPro" id="IPR035923">
    <property type="entry name" value="TT1751-like_sf"/>
</dbReference>
<dbReference type="PANTHER" id="PTHR38342">
    <property type="entry name" value="SLR5037 PROTEIN"/>
    <property type="match status" value="1"/>
</dbReference>
<dbReference type="AlphaFoldDB" id="A0A1M6XCX4"/>
<keyword evidence="1" id="KW-0732">Signal</keyword>
<dbReference type="Pfam" id="PF03625">
    <property type="entry name" value="DUF302"/>
    <property type="match status" value="1"/>
</dbReference>
<dbReference type="RefSeq" id="WP_172842093.1">
    <property type="nucleotide sequence ID" value="NZ_LT670844.1"/>
</dbReference>